<sequence>MSYYPGPLSPLIKARVKLSEKEQPPLEVFFGGSFIDQASTHEEGTFPLTHGIPAGQIAFCRGMTSKYLRNWRLGNTLKFWSPTTYGSAVLTKSRFLIWLERIRVLCSTPLHGRNLSGCHFTR</sequence>
<evidence type="ECO:0000313" key="1">
    <source>
        <dbReference type="EnsemblMetazoa" id="XP_022666397"/>
    </source>
</evidence>
<dbReference type="GeneID" id="111252544"/>
<accession>A0A7M7KIQ6</accession>
<organism evidence="1 2">
    <name type="scientific">Varroa destructor</name>
    <name type="common">Honeybee mite</name>
    <dbReference type="NCBI Taxonomy" id="109461"/>
    <lineage>
        <taxon>Eukaryota</taxon>
        <taxon>Metazoa</taxon>
        <taxon>Ecdysozoa</taxon>
        <taxon>Arthropoda</taxon>
        <taxon>Chelicerata</taxon>
        <taxon>Arachnida</taxon>
        <taxon>Acari</taxon>
        <taxon>Parasitiformes</taxon>
        <taxon>Mesostigmata</taxon>
        <taxon>Gamasina</taxon>
        <taxon>Dermanyssoidea</taxon>
        <taxon>Varroidae</taxon>
        <taxon>Varroa</taxon>
    </lineage>
</organism>
<dbReference type="InParanoid" id="A0A7M7KIQ6"/>
<proteinExistence type="predicted"/>
<evidence type="ECO:0000313" key="2">
    <source>
        <dbReference type="Proteomes" id="UP000594260"/>
    </source>
</evidence>
<protein>
    <submittedName>
        <fullName evidence="1">Uncharacterized protein</fullName>
    </submittedName>
</protein>
<dbReference type="EnsemblMetazoa" id="XM_022810662">
    <property type="protein sequence ID" value="XP_022666397"/>
    <property type="gene ID" value="LOC111252544"/>
</dbReference>
<dbReference type="Proteomes" id="UP000594260">
    <property type="component" value="Unplaced"/>
</dbReference>
<dbReference type="AlphaFoldDB" id="A0A7M7KIQ6"/>
<dbReference type="RefSeq" id="XP_022666397.1">
    <property type="nucleotide sequence ID" value="XM_022810662.1"/>
</dbReference>
<keyword evidence="2" id="KW-1185">Reference proteome</keyword>
<name>A0A7M7KIQ6_VARDE</name>
<dbReference type="KEGG" id="vde:111252544"/>
<reference evidence="1" key="1">
    <citation type="submission" date="2021-01" db="UniProtKB">
        <authorList>
            <consortium name="EnsemblMetazoa"/>
        </authorList>
    </citation>
    <scope>IDENTIFICATION</scope>
</reference>